<reference evidence="2" key="1">
    <citation type="submission" date="2016-10" db="EMBL/GenBank/DDBJ databases">
        <authorList>
            <person name="Varghese N."/>
            <person name="Submissions S."/>
        </authorList>
    </citation>
    <scope>NUCLEOTIDE SEQUENCE [LARGE SCALE GENOMIC DNA]</scope>
    <source>
        <strain evidence="2">IBRC-M 10655</strain>
    </source>
</reference>
<evidence type="ECO:0000313" key="2">
    <source>
        <dbReference type="Proteomes" id="UP000199651"/>
    </source>
</evidence>
<dbReference type="Proteomes" id="UP000199651">
    <property type="component" value="Unassembled WGS sequence"/>
</dbReference>
<gene>
    <name evidence="1" type="ORF">SAMN05192558_10586</name>
</gene>
<evidence type="ECO:0000313" key="1">
    <source>
        <dbReference type="EMBL" id="SDO84652.1"/>
    </source>
</evidence>
<accession>A0A1H0MWA3</accession>
<dbReference type="STRING" id="504798.SAMN05421871_102136"/>
<dbReference type="EMBL" id="FNJB01000005">
    <property type="protein sequence ID" value="SDO84652.1"/>
    <property type="molecule type" value="Genomic_DNA"/>
</dbReference>
<proteinExistence type="predicted"/>
<dbReference type="RefSeq" id="WP_091374576.1">
    <property type="nucleotide sequence ID" value="NZ_FNDV01000002.1"/>
</dbReference>
<protein>
    <submittedName>
        <fullName evidence="1">Uncharacterized protein</fullName>
    </submittedName>
</protein>
<keyword evidence="2" id="KW-1185">Reference proteome</keyword>
<organism evidence="1 2">
    <name type="scientific">Actinokineospora alba</name>
    <dbReference type="NCBI Taxonomy" id="504798"/>
    <lineage>
        <taxon>Bacteria</taxon>
        <taxon>Bacillati</taxon>
        <taxon>Actinomycetota</taxon>
        <taxon>Actinomycetes</taxon>
        <taxon>Pseudonocardiales</taxon>
        <taxon>Pseudonocardiaceae</taxon>
        <taxon>Actinokineospora</taxon>
    </lineage>
</organism>
<name>A0A1H0MWA3_9PSEU</name>
<sequence length="176" mass="19147">MPAAQAMSALLLAMSADRPRLRVDVMPERFLSTVRGGIEAWEAAVASFDAGGEATAALPTVEALFEPDTAIARAAAAAEDSVRFGVGKPIDKLVVGLVKVHRELVKANRRPVAMVRKAAVMERRATSRWRGAEGRKGVLVDRDLQLEETRVEVRSLLDDARAVADLMHRWRAQPVA</sequence>
<dbReference type="OrthoDB" id="3694711at2"/>
<dbReference type="AlphaFoldDB" id="A0A1H0MWA3"/>